<dbReference type="AlphaFoldDB" id="A0A9Q3HFV6"/>
<keyword evidence="2" id="KW-1185">Reference proteome</keyword>
<proteinExistence type="predicted"/>
<name>A0A9Q3HFV6_9BASI</name>
<dbReference type="EMBL" id="AVOT02015820">
    <property type="protein sequence ID" value="MBW0500455.1"/>
    <property type="molecule type" value="Genomic_DNA"/>
</dbReference>
<dbReference type="Proteomes" id="UP000765509">
    <property type="component" value="Unassembled WGS sequence"/>
</dbReference>
<protein>
    <submittedName>
        <fullName evidence="1">Uncharacterized protein</fullName>
    </submittedName>
</protein>
<evidence type="ECO:0000313" key="2">
    <source>
        <dbReference type="Proteomes" id="UP000765509"/>
    </source>
</evidence>
<sequence length="110" mass="12855">MIQTLEEMVRRLCAYGLEFKDCDGFALYWCILLPELEFSCKTCIHSSTNQTPSVLEKGWNPSLTQDFLRKDFFKLHTTASSFKGMLEEAIKHAVRCIEDSFVYTKDKWDK</sequence>
<comment type="caution">
    <text evidence="1">The sequence shown here is derived from an EMBL/GenBank/DDBJ whole genome shotgun (WGS) entry which is preliminary data.</text>
</comment>
<reference evidence="1" key="1">
    <citation type="submission" date="2021-03" db="EMBL/GenBank/DDBJ databases">
        <title>Draft genome sequence of rust myrtle Austropuccinia psidii MF-1, a brazilian biotype.</title>
        <authorList>
            <person name="Quecine M.C."/>
            <person name="Pachon D.M.R."/>
            <person name="Bonatelli M.L."/>
            <person name="Correr F.H."/>
            <person name="Franceschini L.M."/>
            <person name="Leite T.F."/>
            <person name="Margarido G.R.A."/>
            <person name="Almeida C.A."/>
            <person name="Ferrarezi J.A."/>
            <person name="Labate C.A."/>
        </authorList>
    </citation>
    <scope>NUCLEOTIDE SEQUENCE</scope>
    <source>
        <strain evidence="1">MF-1</strain>
    </source>
</reference>
<evidence type="ECO:0000313" key="1">
    <source>
        <dbReference type="EMBL" id="MBW0500455.1"/>
    </source>
</evidence>
<gene>
    <name evidence="1" type="ORF">O181_040170</name>
</gene>
<accession>A0A9Q3HFV6</accession>
<organism evidence="1 2">
    <name type="scientific">Austropuccinia psidii MF-1</name>
    <dbReference type="NCBI Taxonomy" id="1389203"/>
    <lineage>
        <taxon>Eukaryota</taxon>
        <taxon>Fungi</taxon>
        <taxon>Dikarya</taxon>
        <taxon>Basidiomycota</taxon>
        <taxon>Pucciniomycotina</taxon>
        <taxon>Pucciniomycetes</taxon>
        <taxon>Pucciniales</taxon>
        <taxon>Sphaerophragmiaceae</taxon>
        <taxon>Austropuccinia</taxon>
    </lineage>
</organism>